<evidence type="ECO:0000313" key="2">
    <source>
        <dbReference type="Proteomes" id="UP001054945"/>
    </source>
</evidence>
<keyword evidence="2" id="KW-1185">Reference proteome</keyword>
<dbReference type="Proteomes" id="UP001054945">
    <property type="component" value="Unassembled WGS sequence"/>
</dbReference>
<reference evidence="1 2" key="1">
    <citation type="submission" date="2021-06" db="EMBL/GenBank/DDBJ databases">
        <title>Caerostris extrusa draft genome.</title>
        <authorList>
            <person name="Kono N."/>
            <person name="Arakawa K."/>
        </authorList>
    </citation>
    <scope>NUCLEOTIDE SEQUENCE [LARGE SCALE GENOMIC DNA]</scope>
</reference>
<comment type="caution">
    <text evidence="1">The sequence shown here is derived from an EMBL/GenBank/DDBJ whole genome shotgun (WGS) entry which is preliminary data.</text>
</comment>
<dbReference type="EMBL" id="BPLR01017888">
    <property type="protein sequence ID" value="GIY95263.1"/>
    <property type="molecule type" value="Genomic_DNA"/>
</dbReference>
<organism evidence="1 2">
    <name type="scientific">Caerostris extrusa</name>
    <name type="common">Bark spider</name>
    <name type="synonym">Caerostris bankana</name>
    <dbReference type="NCBI Taxonomy" id="172846"/>
    <lineage>
        <taxon>Eukaryota</taxon>
        <taxon>Metazoa</taxon>
        <taxon>Ecdysozoa</taxon>
        <taxon>Arthropoda</taxon>
        <taxon>Chelicerata</taxon>
        <taxon>Arachnida</taxon>
        <taxon>Araneae</taxon>
        <taxon>Araneomorphae</taxon>
        <taxon>Entelegynae</taxon>
        <taxon>Araneoidea</taxon>
        <taxon>Araneidae</taxon>
        <taxon>Caerostris</taxon>
    </lineage>
</organism>
<name>A0AAV4XKQ7_CAEEX</name>
<accession>A0AAV4XKQ7</accession>
<sequence length="119" mass="13948">MHIPYSLFTRIFSRDHFRNPPATTKFLFRYSQQLSLSPIWNKILHKIKCQFRKIQRQTELACRQALLGDGVHSVCHRSSRGQQDTTVHYLITPESMDLLLRSSEIRIGHLILNNLCCEP</sequence>
<protein>
    <submittedName>
        <fullName evidence="1">Uncharacterized protein</fullName>
    </submittedName>
</protein>
<gene>
    <name evidence="1" type="ORF">CEXT_449161</name>
</gene>
<dbReference type="AlphaFoldDB" id="A0AAV4XKQ7"/>
<proteinExistence type="predicted"/>
<evidence type="ECO:0000313" key="1">
    <source>
        <dbReference type="EMBL" id="GIY95263.1"/>
    </source>
</evidence>